<dbReference type="InterPro" id="IPR003812">
    <property type="entry name" value="Fido"/>
</dbReference>
<dbReference type="Gene3D" id="1.20.120.1870">
    <property type="entry name" value="Fic/DOC protein, Fido domain"/>
    <property type="match status" value="1"/>
</dbReference>
<evidence type="ECO:0000313" key="3">
    <source>
        <dbReference type="Proteomes" id="UP001237105"/>
    </source>
</evidence>
<keyword evidence="3" id="KW-1185">Reference proteome</keyword>
<dbReference type="Proteomes" id="UP001237105">
    <property type="component" value="Unassembled WGS sequence"/>
</dbReference>
<dbReference type="Pfam" id="PF02661">
    <property type="entry name" value="Fic"/>
    <property type="match status" value="1"/>
</dbReference>
<organism evidence="2 3">
    <name type="scientific">Streptomyces luteolus</name>
    <dbReference type="NCBI Taxonomy" id="3043615"/>
    <lineage>
        <taxon>Bacteria</taxon>
        <taxon>Bacillati</taxon>
        <taxon>Actinomycetota</taxon>
        <taxon>Actinomycetes</taxon>
        <taxon>Kitasatosporales</taxon>
        <taxon>Streptomycetaceae</taxon>
        <taxon>Streptomyces</taxon>
    </lineage>
</organism>
<dbReference type="PROSITE" id="PS51459">
    <property type="entry name" value="FIDO"/>
    <property type="match status" value="1"/>
</dbReference>
<dbReference type="PANTHER" id="PTHR39426">
    <property type="entry name" value="HOMOLOGY TO DEATH-ON-CURING PROTEIN OF PHAGE P1"/>
    <property type="match status" value="1"/>
</dbReference>
<accession>A0ABT6SRS8</accession>
<dbReference type="RefSeq" id="WP_282533987.1">
    <property type="nucleotide sequence ID" value="NZ_JASCIS010000004.1"/>
</dbReference>
<protein>
    <submittedName>
        <fullName evidence="2">Fic family protein</fullName>
    </submittedName>
</protein>
<proteinExistence type="predicted"/>
<dbReference type="InterPro" id="IPR006440">
    <property type="entry name" value="Doc"/>
</dbReference>
<gene>
    <name evidence="2" type="ORF">QIT00_05755</name>
</gene>
<feature type="domain" description="Fido" evidence="1">
    <location>
        <begin position="6"/>
        <end position="129"/>
    </location>
</feature>
<comment type="caution">
    <text evidence="2">The sequence shown here is derived from an EMBL/GenBank/DDBJ whole genome shotgun (WGS) entry which is preliminary data.</text>
</comment>
<name>A0ABT6SRS8_9ACTN</name>
<evidence type="ECO:0000259" key="1">
    <source>
        <dbReference type="PROSITE" id="PS51459"/>
    </source>
</evidence>
<evidence type="ECO:0000313" key="2">
    <source>
        <dbReference type="EMBL" id="MDI3418070.1"/>
    </source>
</evidence>
<sequence>MTVRHLKLDEILVVVRAVTGSEHAVRDIGLLVSAMERPATHVFGTEVYPTLHEKAAALLHSLARNDALVDGNKRTAWLCALAFLRFNGAPPPTPGRPSPDDAVPFAEAVAQGHMDVPTIAKRLASWFPVG</sequence>
<dbReference type="InterPro" id="IPR053737">
    <property type="entry name" value="Type_II_TA_Toxin"/>
</dbReference>
<reference evidence="2 3" key="1">
    <citation type="submission" date="2023-05" db="EMBL/GenBank/DDBJ databases">
        <title>Draft genome sequence of Streptomyces sp. B-S-A12 isolated from a cave soil in Thailand.</title>
        <authorList>
            <person name="Chamroensaksri N."/>
            <person name="Muangham S."/>
        </authorList>
    </citation>
    <scope>NUCLEOTIDE SEQUENCE [LARGE SCALE GENOMIC DNA]</scope>
    <source>
        <strain evidence="2 3">B-S-A12</strain>
    </source>
</reference>
<dbReference type="PANTHER" id="PTHR39426:SF1">
    <property type="entry name" value="HOMOLOGY TO DEATH-ON-CURING PROTEIN OF PHAGE P1"/>
    <property type="match status" value="1"/>
</dbReference>
<dbReference type="EMBL" id="JASCIS010000004">
    <property type="protein sequence ID" value="MDI3418070.1"/>
    <property type="molecule type" value="Genomic_DNA"/>
</dbReference>